<evidence type="ECO:0000256" key="1">
    <source>
        <dbReference type="SAM" id="SignalP"/>
    </source>
</evidence>
<proteinExistence type="predicted"/>
<feature type="chain" id="PRO_5012077766" description="DUF4154 domain-containing protein" evidence="1">
    <location>
        <begin position="25"/>
        <end position="183"/>
    </location>
</feature>
<sequence>MRRRPAIIVLLFCLLLGFGGSAAAQYTTTQVKAAFLFNFAKFTNWPTQHSPQQTGELIVGIMGRDPFGPALQPFRDYRIHGRPVRIRNVSTLAEARGCHILFIAASESSRLRQILQQLPQSGLLTVSDIPGFAVRGGMIELLKIDQRIRFIINLDASRKAGLTLSAHLLKLARNVISAGGQEP</sequence>
<dbReference type="STRING" id="1969733.B5V00_09170"/>
<evidence type="ECO:0000313" key="2">
    <source>
        <dbReference type="EMBL" id="ORJ59834.1"/>
    </source>
</evidence>
<dbReference type="RefSeq" id="WP_085010484.1">
    <property type="nucleotide sequence ID" value="NZ_NAAD01000010.1"/>
</dbReference>
<name>A0A1X0Y452_9BACT</name>
<dbReference type="AlphaFoldDB" id="A0A1X0Y452"/>
<dbReference type="Proteomes" id="UP000193136">
    <property type="component" value="Unassembled WGS sequence"/>
</dbReference>
<evidence type="ECO:0008006" key="4">
    <source>
        <dbReference type="Google" id="ProtNLM"/>
    </source>
</evidence>
<dbReference type="EMBL" id="NAAD01000010">
    <property type="protein sequence ID" value="ORJ59834.1"/>
    <property type="molecule type" value="Genomic_DNA"/>
</dbReference>
<dbReference type="Pfam" id="PF13689">
    <property type="entry name" value="DUF4154"/>
    <property type="match status" value="1"/>
</dbReference>
<protein>
    <recommendedName>
        <fullName evidence="4">DUF4154 domain-containing protein</fullName>
    </recommendedName>
</protein>
<organism evidence="2 3">
    <name type="scientific">Geothermobacter hydrogeniphilus</name>
    <dbReference type="NCBI Taxonomy" id="1969733"/>
    <lineage>
        <taxon>Bacteria</taxon>
        <taxon>Pseudomonadati</taxon>
        <taxon>Thermodesulfobacteriota</taxon>
        <taxon>Desulfuromonadia</taxon>
        <taxon>Desulfuromonadales</taxon>
        <taxon>Geothermobacteraceae</taxon>
        <taxon>Geothermobacter</taxon>
    </lineage>
</organism>
<evidence type="ECO:0000313" key="3">
    <source>
        <dbReference type="Proteomes" id="UP000193136"/>
    </source>
</evidence>
<accession>A0A1X0Y452</accession>
<gene>
    <name evidence="2" type="ORF">B5V00_09170</name>
</gene>
<keyword evidence="1" id="KW-0732">Signal</keyword>
<reference evidence="2 3" key="1">
    <citation type="submission" date="2017-03" db="EMBL/GenBank/DDBJ databases">
        <title>Genome sequence of Geothermobacter sp. EPR-M, Deep-Sea Iron Reducer.</title>
        <authorList>
            <person name="Tully B."/>
            <person name="Savalia P."/>
            <person name="Abuyen K."/>
            <person name="Baughan C."/>
            <person name="Romero E."/>
            <person name="Ronkowski C."/>
            <person name="Torres B."/>
            <person name="Tremblay J."/>
            <person name="Trujillo A."/>
            <person name="Tyler M."/>
            <person name="Perez-Rodriguez I."/>
            <person name="Amend J."/>
        </authorList>
    </citation>
    <scope>NUCLEOTIDE SEQUENCE [LARGE SCALE GENOMIC DNA]</scope>
    <source>
        <strain evidence="2 3">EPR-M</strain>
    </source>
</reference>
<dbReference type="OrthoDB" id="9803365at2"/>
<keyword evidence="3" id="KW-1185">Reference proteome</keyword>
<dbReference type="InterPro" id="IPR025293">
    <property type="entry name" value="YfiR/HmsC-like"/>
</dbReference>
<feature type="signal peptide" evidence="1">
    <location>
        <begin position="1"/>
        <end position="24"/>
    </location>
</feature>
<comment type="caution">
    <text evidence="2">The sequence shown here is derived from an EMBL/GenBank/DDBJ whole genome shotgun (WGS) entry which is preliminary data.</text>
</comment>